<sequence>MPPKRSKINKPNVKDTTLKGKHPKSGNNTILPKVSHISLASKEAQIFLLQREKSRLVSRIQKMKKELFEIRAALKKREFQALQEPEKKEQKFPEFSKNVDVWSKSIGITIDRAVYTKHDSRKWHIEANGASLKFDVDICCATNEMTKKGFIKELFIETTEPCKQELQPWFDRLEGNIEQIFKVLKVYDEMNHKRETGLRACKEEFGSIITVYHMKPSGETVVELGNRDAYYFQIKWKLTPSIKHIAKVKNICRIACTEDGDKYIKANTDLSSIKRKLGESPIDVIQILARGIAKRENSENV</sequence>
<evidence type="ECO:0000256" key="1">
    <source>
        <dbReference type="SAM" id="MobiDB-lite"/>
    </source>
</evidence>
<evidence type="ECO:0000313" key="2">
    <source>
        <dbReference type="EMBL" id="KAI9556967.1"/>
    </source>
</evidence>
<evidence type="ECO:0000313" key="3">
    <source>
        <dbReference type="Proteomes" id="UP000820818"/>
    </source>
</evidence>
<accession>A0AAD5PRP8</accession>
<name>A0AAD5PRP8_9CRUS</name>
<dbReference type="AlphaFoldDB" id="A0AAD5PRP8"/>
<keyword evidence="3" id="KW-1185">Reference proteome</keyword>
<dbReference type="EMBL" id="WJBH02000006">
    <property type="protein sequence ID" value="KAI9556967.1"/>
    <property type="molecule type" value="Genomic_DNA"/>
</dbReference>
<dbReference type="Proteomes" id="UP000820818">
    <property type="component" value="Linkage Group LG6"/>
</dbReference>
<comment type="caution">
    <text evidence="2">The sequence shown here is derived from an EMBL/GenBank/DDBJ whole genome shotgun (WGS) entry which is preliminary data.</text>
</comment>
<protein>
    <submittedName>
        <fullName evidence="2">Uncharacterized protein</fullName>
    </submittedName>
</protein>
<feature type="region of interest" description="Disordered" evidence="1">
    <location>
        <begin position="1"/>
        <end position="30"/>
    </location>
</feature>
<organism evidence="2 3">
    <name type="scientific">Daphnia sinensis</name>
    <dbReference type="NCBI Taxonomy" id="1820382"/>
    <lineage>
        <taxon>Eukaryota</taxon>
        <taxon>Metazoa</taxon>
        <taxon>Ecdysozoa</taxon>
        <taxon>Arthropoda</taxon>
        <taxon>Crustacea</taxon>
        <taxon>Branchiopoda</taxon>
        <taxon>Diplostraca</taxon>
        <taxon>Cladocera</taxon>
        <taxon>Anomopoda</taxon>
        <taxon>Daphniidae</taxon>
        <taxon>Daphnia</taxon>
        <taxon>Daphnia similis group</taxon>
    </lineage>
</organism>
<proteinExistence type="predicted"/>
<gene>
    <name evidence="2" type="ORF">GHT06_016761</name>
</gene>
<reference evidence="2 3" key="1">
    <citation type="submission" date="2022-05" db="EMBL/GenBank/DDBJ databases">
        <title>A multi-omics perspective on studying reproductive biology in Daphnia sinensis.</title>
        <authorList>
            <person name="Jia J."/>
        </authorList>
    </citation>
    <scope>NUCLEOTIDE SEQUENCE [LARGE SCALE GENOMIC DNA]</scope>
    <source>
        <strain evidence="2 3">WSL</strain>
    </source>
</reference>